<evidence type="ECO:0000259" key="1">
    <source>
        <dbReference type="Pfam" id="PF01850"/>
    </source>
</evidence>
<dbReference type="SUPFAM" id="SSF88723">
    <property type="entry name" value="PIN domain-like"/>
    <property type="match status" value="1"/>
</dbReference>
<protein>
    <submittedName>
        <fullName evidence="2">PilT protein-like protein</fullName>
    </submittedName>
</protein>
<dbReference type="InterPro" id="IPR029060">
    <property type="entry name" value="PIN-like_dom_sf"/>
</dbReference>
<dbReference type="Pfam" id="PF01850">
    <property type="entry name" value="PIN"/>
    <property type="match status" value="1"/>
</dbReference>
<accession>Q07K43</accession>
<name>Q07K43_RHOP5</name>
<dbReference type="HOGENOM" id="CLU_125353_1_0_5"/>
<feature type="domain" description="PIN" evidence="1">
    <location>
        <begin position="11"/>
        <end position="128"/>
    </location>
</feature>
<dbReference type="STRING" id="316055.RPE_3762"/>
<reference evidence="2" key="1">
    <citation type="submission" date="2006-09" db="EMBL/GenBank/DDBJ databases">
        <title>Complete sequence of Rhodopseudomonas palustris BisA53.</title>
        <authorList>
            <consortium name="US DOE Joint Genome Institute"/>
            <person name="Copeland A."/>
            <person name="Lucas S."/>
            <person name="Lapidus A."/>
            <person name="Barry K."/>
            <person name="Detter J.C."/>
            <person name="Glavina del Rio T."/>
            <person name="Hammon N."/>
            <person name="Israni S."/>
            <person name="Dalin E."/>
            <person name="Tice H."/>
            <person name="Pitluck S."/>
            <person name="Chain P."/>
            <person name="Malfatti S."/>
            <person name="Shin M."/>
            <person name="Vergez L."/>
            <person name="Schmutz J."/>
            <person name="Larimer F."/>
            <person name="Land M."/>
            <person name="Hauser L."/>
            <person name="Pelletier D.A."/>
            <person name="Kyrpides N."/>
            <person name="Kim E."/>
            <person name="Harwood C.S."/>
            <person name="Oda Y."/>
            <person name="Richardson P."/>
        </authorList>
    </citation>
    <scope>NUCLEOTIDE SEQUENCE [LARGE SCALE GENOMIC DNA]</scope>
    <source>
        <strain evidence="2">BisA53</strain>
    </source>
</reference>
<dbReference type="eggNOG" id="COG1848">
    <property type="taxonomic scope" value="Bacteria"/>
</dbReference>
<dbReference type="EMBL" id="CP000463">
    <property type="protein sequence ID" value="ABJ07691.1"/>
    <property type="molecule type" value="Genomic_DNA"/>
</dbReference>
<dbReference type="CDD" id="cd09854">
    <property type="entry name" value="PIN_VapC-like"/>
    <property type="match status" value="1"/>
</dbReference>
<dbReference type="AlphaFoldDB" id="Q07K43"/>
<evidence type="ECO:0000313" key="2">
    <source>
        <dbReference type="EMBL" id="ABJ07691.1"/>
    </source>
</evidence>
<organism evidence="2">
    <name type="scientific">Rhodopseudomonas palustris (strain BisA53)</name>
    <dbReference type="NCBI Taxonomy" id="316055"/>
    <lineage>
        <taxon>Bacteria</taxon>
        <taxon>Pseudomonadati</taxon>
        <taxon>Pseudomonadota</taxon>
        <taxon>Alphaproteobacteria</taxon>
        <taxon>Hyphomicrobiales</taxon>
        <taxon>Nitrobacteraceae</taxon>
        <taxon>Rhodopseudomonas</taxon>
    </lineage>
</organism>
<dbReference type="InterPro" id="IPR002716">
    <property type="entry name" value="PIN_dom"/>
</dbReference>
<proteinExistence type="predicted"/>
<gene>
    <name evidence="2" type="ordered locus">RPE_3762</name>
</gene>
<dbReference type="KEGG" id="rpe:RPE_3762"/>
<sequence length="151" mass="16687">MGMTEPSESRVYFDSNIFIYAAEGKAEIAAPLEQLFSVLQARTGIAVTSELTLAEVLPKADGILRRYYMNLIAWSGIFELRTVSRDILIETASYRRIAGMPKLADSIHVVTAVRSGCGRVLSSDFRMKLPDGMSLIDANPDSLSRLIRELS</sequence>
<dbReference type="OrthoDB" id="574461at2"/>